<dbReference type="Proteomes" id="UP001348369">
    <property type="component" value="Chromosome"/>
</dbReference>
<dbReference type="EMBL" id="CP109109">
    <property type="protein sequence ID" value="WSB97594.1"/>
    <property type="molecule type" value="Genomic_DNA"/>
</dbReference>
<name>A0ACD4ZHD1_9ACTN</name>
<evidence type="ECO:0000313" key="2">
    <source>
        <dbReference type="Proteomes" id="UP001348369"/>
    </source>
</evidence>
<evidence type="ECO:0000313" key="1">
    <source>
        <dbReference type="EMBL" id="WSB97594.1"/>
    </source>
</evidence>
<proteinExistence type="predicted"/>
<sequence length="43" mass="4642">MTRTVRTGRMTQDLALLVGDDVPHLGTEEFLAAVAETLHAAPH</sequence>
<reference evidence="1" key="1">
    <citation type="submission" date="2022-10" db="EMBL/GenBank/DDBJ databases">
        <title>The complete genomes of actinobacterial strains from the NBC collection.</title>
        <authorList>
            <person name="Joergensen T.S."/>
            <person name="Alvarez Arevalo M."/>
            <person name="Sterndorff E.B."/>
            <person name="Faurdal D."/>
            <person name="Vuksanovic O."/>
            <person name="Mourched A.-S."/>
            <person name="Charusanti P."/>
            <person name="Shaw S."/>
            <person name="Blin K."/>
            <person name="Weber T."/>
        </authorList>
    </citation>
    <scope>NUCLEOTIDE SEQUENCE</scope>
    <source>
        <strain evidence="1">NBC 01771</strain>
    </source>
</reference>
<organism evidence="1 2">
    <name type="scientific">Streptomyces scopuliridis</name>
    <dbReference type="NCBI Taxonomy" id="452529"/>
    <lineage>
        <taxon>Bacteria</taxon>
        <taxon>Bacillati</taxon>
        <taxon>Actinomycetota</taxon>
        <taxon>Actinomycetes</taxon>
        <taxon>Kitasatosporales</taxon>
        <taxon>Streptomycetaceae</taxon>
        <taxon>Streptomyces</taxon>
    </lineage>
</organism>
<gene>
    <name evidence="1" type="ORF">OG835_11615</name>
</gene>
<protein>
    <submittedName>
        <fullName evidence="1">Uncharacterized protein</fullName>
    </submittedName>
</protein>
<accession>A0ACD4ZHD1</accession>
<keyword evidence="2" id="KW-1185">Reference proteome</keyword>